<dbReference type="InterPro" id="IPR000587">
    <property type="entry name" value="Creatinase_N"/>
</dbReference>
<evidence type="ECO:0000259" key="2">
    <source>
        <dbReference type="Pfam" id="PF01321"/>
    </source>
</evidence>
<dbReference type="AlphaFoldDB" id="A0A151A8W2"/>
<sequence>MYSRPVAGLVTQGTSIFVGPALEARKADRTAWTDRAILYEDADAPFEILAEVVKETGVTSLGIDRAVAQAGWVDQLTNSIDVDLVDLTEEYQSLRMVKTDWELDMIRRAADLAGAGMEAYLETIAIDTPELSVANAIQDAYYETYLEWYPSYDIGTANELGQYGFASVLAGSHALEPHSISSAREINSGDSIVGIALPSLQGYVCEEERTVLAGDVSDEIYQAMETLVDVRRGTIERIESGVGVDEIDAWTAQQLKDAGYESNLIHRSGHGEGITIHEGPALNTRENGMLKPGMVISVEPGLYFPDQGIGLRHSDTLVITENGSDRLTHSDDGVIMID</sequence>
<dbReference type="EC" id="3.4.13.9" evidence="3"/>
<dbReference type="Pfam" id="PF01321">
    <property type="entry name" value="Creatinase_N"/>
    <property type="match status" value="1"/>
</dbReference>
<dbReference type="InterPro" id="IPR029149">
    <property type="entry name" value="Creatin/AminoP/Spt16_N"/>
</dbReference>
<dbReference type="InterPro" id="IPR036005">
    <property type="entry name" value="Creatinase/aminopeptidase-like"/>
</dbReference>
<keyword evidence="3" id="KW-0224">Dipeptidase</keyword>
<evidence type="ECO:0000259" key="1">
    <source>
        <dbReference type="Pfam" id="PF00557"/>
    </source>
</evidence>
<dbReference type="Pfam" id="PF00557">
    <property type="entry name" value="Peptidase_M24"/>
    <property type="match status" value="1"/>
</dbReference>
<accession>A0A151A8W2</accession>
<dbReference type="GO" id="GO:0102009">
    <property type="term" value="F:proline dipeptidase activity"/>
    <property type="evidence" value="ECO:0007669"/>
    <property type="project" value="UniProtKB-EC"/>
</dbReference>
<reference evidence="3 4" key="1">
    <citation type="submission" date="2016-02" db="EMBL/GenBank/DDBJ databases">
        <title>Genome sequence of Halalkalicoccus paucihalophilus DSM 24557.</title>
        <authorList>
            <person name="Poehlein A."/>
            <person name="Daniel R."/>
        </authorList>
    </citation>
    <scope>NUCLEOTIDE SEQUENCE [LARGE SCALE GENOMIC DNA]</scope>
    <source>
        <strain evidence="3 4">DSM 24557</strain>
    </source>
</reference>
<dbReference type="PATRIC" id="fig|1008153.3.peg.4436"/>
<dbReference type="PANTHER" id="PTHR46112">
    <property type="entry name" value="AMINOPEPTIDASE"/>
    <property type="match status" value="1"/>
</dbReference>
<organism evidence="3 4">
    <name type="scientific">Halalkalicoccus paucihalophilus</name>
    <dbReference type="NCBI Taxonomy" id="1008153"/>
    <lineage>
        <taxon>Archaea</taxon>
        <taxon>Methanobacteriati</taxon>
        <taxon>Methanobacteriota</taxon>
        <taxon>Stenosarchaea group</taxon>
        <taxon>Halobacteria</taxon>
        <taxon>Halobacteriales</taxon>
        <taxon>Halococcaceae</taxon>
        <taxon>Halalkalicoccus</taxon>
    </lineage>
</organism>
<proteinExistence type="predicted"/>
<keyword evidence="4" id="KW-1185">Reference proteome</keyword>
<comment type="caution">
    <text evidence="3">The sequence shown here is derived from an EMBL/GenBank/DDBJ whole genome shotgun (WGS) entry which is preliminary data.</text>
</comment>
<keyword evidence="3" id="KW-0645">Protease</keyword>
<name>A0A151A8W2_9EURY</name>
<protein>
    <submittedName>
        <fullName evidence="3">Xaa-Pro dipeptidase</fullName>
        <ecNumber evidence="3">3.4.13.9</ecNumber>
    </submittedName>
</protein>
<evidence type="ECO:0000313" key="4">
    <source>
        <dbReference type="Proteomes" id="UP000075321"/>
    </source>
</evidence>
<feature type="domain" description="Creatinase N-terminal" evidence="2">
    <location>
        <begin position="3"/>
        <end position="97"/>
    </location>
</feature>
<dbReference type="InterPro" id="IPR000994">
    <property type="entry name" value="Pept_M24"/>
</dbReference>
<dbReference type="Gene3D" id="3.90.230.10">
    <property type="entry name" value="Creatinase/methionine aminopeptidase superfamily"/>
    <property type="match status" value="1"/>
</dbReference>
<dbReference type="SUPFAM" id="SSF55920">
    <property type="entry name" value="Creatinase/aminopeptidase"/>
    <property type="match status" value="1"/>
</dbReference>
<dbReference type="InterPro" id="IPR050659">
    <property type="entry name" value="Peptidase_M24B"/>
</dbReference>
<dbReference type="EMBL" id="LTAZ01000017">
    <property type="protein sequence ID" value="KYH24059.1"/>
    <property type="molecule type" value="Genomic_DNA"/>
</dbReference>
<dbReference type="Proteomes" id="UP000075321">
    <property type="component" value="Unassembled WGS sequence"/>
</dbReference>
<dbReference type="Gene3D" id="3.40.350.10">
    <property type="entry name" value="Creatinase/prolidase N-terminal domain"/>
    <property type="match status" value="1"/>
</dbReference>
<feature type="domain" description="Peptidase M24" evidence="1">
    <location>
        <begin position="105"/>
        <end position="321"/>
    </location>
</feature>
<dbReference type="PANTHER" id="PTHR46112:SF2">
    <property type="entry name" value="XAA-PRO AMINOPEPTIDASE P-RELATED"/>
    <property type="match status" value="1"/>
</dbReference>
<gene>
    <name evidence="3" type="primary">pepQ_7</name>
    <name evidence="3" type="ORF">HAPAU_41380</name>
</gene>
<dbReference type="SUPFAM" id="SSF53092">
    <property type="entry name" value="Creatinase/prolidase N-terminal domain"/>
    <property type="match status" value="1"/>
</dbReference>
<evidence type="ECO:0000313" key="3">
    <source>
        <dbReference type="EMBL" id="KYH24059.1"/>
    </source>
</evidence>
<keyword evidence="3" id="KW-0378">Hydrolase</keyword>